<dbReference type="OrthoDB" id="4993731at2759"/>
<evidence type="ECO:0008006" key="3">
    <source>
        <dbReference type="Google" id="ProtNLM"/>
    </source>
</evidence>
<keyword evidence="2" id="KW-1185">Reference proteome</keyword>
<organism evidence="1 2">
    <name type="scientific">Neonectria ditissima</name>
    <dbReference type="NCBI Taxonomy" id="78410"/>
    <lineage>
        <taxon>Eukaryota</taxon>
        <taxon>Fungi</taxon>
        <taxon>Dikarya</taxon>
        <taxon>Ascomycota</taxon>
        <taxon>Pezizomycotina</taxon>
        <taxon>Sordariomycetes</taxon>
        <taxon>Hypocreomycetidae</taxon>
        <taxon>Hypocreales</taxon>
        <taxon>Nectriaceae</taxon>
        <taxon>Neonectria</taxon>
    </lineage>
</organism>
<comment type="caution">
    <text evidence="1">The sequence shown here is derived from an EMBL/GenBank/DDBJ whole genome shotgun (WGS) entry which is preliminary data.</text>
</comment>
<accession>A0A0P7BL09</accession>
<dbReference type="EMBL" id="LKCW01000019">
    <property type="protein sequence ID" value="KPM44433.1"/>
    <property type="molecule type" value="Genomic_DNA"/>
</dbReference>
<sequence length="258" mass="29213">MYLRDIAEWPLVCGLSSWTRFKASPDREIDPSIFDPLTEAASDIGAVYYGRIHESPDECMLVVSWKTPDVYAKFKESPQRDALMANMKAASPSDTAATEPATQTLAFSRRAFWIRFGPYTEVMSAYLPASSSPEAQHAVPRVTRLRYNPQVAPPKPRAYVKPPNFAWVEGPPQVRDGEPVLEAVWNNLWHDKDSERVFKATEKRYEDGLPLVVDVFERDLKNLGVTGLSSYHVNFQQYKKIPLDVWGTHAPERATPLT</sequence>
<protein>
    <recommendedName>
        <fullName evidence="3">ABM domain-containing protein</fullName>
    </recommendedName>
</protein>
<evidence type="ECO:0000313" key="1">
    <source>
        <dbReference type="EMBL" id="KPM44433.1"/>
    </source>
</evidence>
<proteinExistence type="predicted"/>
<dbReference type="Proteomes" id="UP000050424">
    <property type="component" value="Unassembled WGS sequence"/>
</dbReference>
<gene>
    <name evidence="1" type="ORF">AK830_g2084</name>
</gene>
<dbReference type="STRING" id="78410.A0A0P7BL09"/>
<dbReference type="AlphaFoldDB" id="A0A0P7BL09"/>
<name>A0A0P7BL09_9HYPO</name>
<reference evidence="1 2" key="1">
    <citation type="submission" date="2015-09" db="EMBL/GenBank/DDBJ databases">
        <title>Draft genome of a European isolate of the apple canker pathogen Neonectria ditissima.</title>
        <authorList>
            <person name="Gomez-Cortecero A."/>
            <person name="Harrison R.J."/>
            <person name="Armitage A.D."/>
        </authorList>
    </citation>
    <scope>NUCLEOTIDE SEQUENCE [LARGE SCALE GENOMIC DNA]</scope>
    <source>
        <strain evidence="1 2">R09/05</strain>
    </source>
</reference>
<evidence type="ECO:0000313" key="2">
    <source>
        <dbReference type="Proteomes" id="UP000050424"/>
    </source>
</evidence>